<evidence type="ECO:0000259" key="5">
    <source>
        <dbReference type="Pfam" id="PF23283"/>
    </source>
</evidence>
<evidence type="ECO:0000256" key="4">
    <source>
        <dbReference type="SAM" id="SignalP"/>
    </source>
</evidence>
<keyword evidence="1 4" id="KW-0732">Signal</keyword>
<dbReference type="Proteomes" id="UP000663829">
    <property type="component" value="Unassembled WGS sequence"/>
</dbReference>
<comment type="caution">
    <text evidence="7">The sequence shown here is derived from an EMBL/GenBank/DDBJ whole genome shotgun (WGS) entry which is preliminary data.</text>
</comment>
<dbReference type="EMBL" id="CAJNOK010001543">
    <property type="protein sequence ID" value="CAF0817507.1"/>
    <property type="molecule type" value="Genomic_DNA"/>
</dbReference>
<feature type="region of interest" description="Disordered" evidence="3">
    <location>
        <begin position="19"/>
        <end position="39"/>
    </location>
</feature>
<feature type="signal peptide" evidence="4">
    <location>
        <begin position="1"/>
        <end position="20"/>
    </location>
</feature>
<dbReference type="InterPro" id="IPR057774">
    <property type="entry name" value="D8C_UMOD/GP2/OIT3-like"/>
</dbReference>
<dbReference type="Proteomes" id="UP000682733">
    <property type="component" value="Unassembled WGS sequence"/>
</dbReference>
<keyword evidence="10" id="KW-1185">Reference proteome</keyword>
<dbReference type="EMBL" id="CAJNOQ010002499">
    <property type="protein sequence ID" value="CAF0961602.1"/>
    <property type="molecule type" value="Genomic_DNA"/>
</dbReference>
<organism evidence="7 10">
    <name type="scientific">Didymodactylos carnosus</name>
    <dbReference type="NCBI Taxonomy" id="1234261"/>
    <lineage>
        <taxon>Eukaryota</taxon>
        <taxon>Metazoa</taxon>
        <taxon>Spiralia</taxon>
        <taxon>Gnathifera</taxon>
        <taxon>Rotifera</taxon>
        <taxon>Eurotatoria</taxon>
        <taxon>Bdelloidea</taxon>
        <taxon>Philodinida</taxon>
        <taxon>Philodinidae</taxon>
        <taxon>Didymodactylos</taxon>
    </lineage>
</organism>
<protein>
    <recommendedName>
        <fullName evidence="5">UMOD/GP2/OIT3-like D8C domain-containing protein</fullName>
    </recommendedName>
</protein>
<dbReference type="Pfam" id="PF23283">
    <property type="entry name" value="D8C_UMOD"/>
    <property type="match status" value="1"/>
</dbReference>
<dbReference type="AlphaFoldDB" id="A0A814E2J5"/>
<reference evidence="7" key="1">
    <citation type="submission" date="2021-02" db="EMBL/GenBank/DDBJ databases">
        <authorList>
            <person name="Nowell W R."/>
        </authorList>
    </citation>
    <scope>NUCLEOTIDE SEQUENCE</scope>
</reference>
<dbReference type="OrthoDB" id="5963120at2759"/>
<dbReference type="Proteomes" id="UP000681722">
    <property type="component" value="Unassembled WGS sequence"/>
</dbReference>
<sequence length="351" mass="40016">MKYTFIALHILLFSVGGIDSQQQSSSGTNNTNPEGGDVVKSSTKLFSNSVLFKTRKHIHVLPLPCPYESRGHSSTNTWLSHKVDRLSEIMDNFTNIIKEVVATNFNRRFIEYKTFQNLRRQQKELLDEARLNASELRFIQQLTEKFDQFQNSTNVHDKEIIKKLDENANSLKDLIRPSLLREGGISLNHKLPYRSKIGQVLGSFHKQLLWKYARDRYQIVINTLVAHPSQCSVYTTISDSTRLISSRGGTVCDRLFFNTTIVTYVRFTPSGGKQIATSVPNMDRCNTHAPGWTNATYPALAGQTVNAVVCYRYKNNTCNWFNMITITNCNSFYVFGLIAPPNCSLRYCTEK</sequence>
<feature type="domain" description="UMOD/GP2/OIT3-like D8C" evidence="5">
    <location>
        <begin position="275"/>
        <end position="349"/>
    </location>
</feature>
<proteinExistence type="predicted"/>
<dbReference type="EMBL" id="CAJOBC010002499">
    <property type="protein sequence ID" value="CAF3736077.1"/>
    <property type="molecule type" value="Genomic_DNA"/>
</dbReference>
<evidence type="ECO:0000313" key="10">
    <source>
        <dbReference type="Proteomes" id="UP000663829"/>
    </source>
</evidence>
<evidence type="ECO:0000256" key="1">
    <source>
        <dbReference type="ARBA" id="ARBA00022729"/>
    </source>
</evidence>
<dbReference type="EMBL" id="CAJOBA010001542">
    <property type="protein sequence ID" value="CAF3601572.1"/>
    <property type="molecule type" value="Genomic_DNA"/>
</dbReference>
<evidence type="ECO:0000256" key="3">
    <source>
        <dbReference type="SAM" id="MobiDB-lite"/>
    </source>
</evidence>
<evidence type="ECO:0000313" key="6">
    <source>
        <dbReference type="EMBL" id="CAF0817507.1"/>
    </source>
</evidence>
<name>A0A814E2J5_9BILA</name>
<keyword evidence="2" id="KW-1015">Disulfide bond</keyword>
<gene>
    <name evidence="7" type="ORF">GPM918_LOCUS11783</name>
    <name evidence="6" type="ORF">OVA965_LOCUS5472</name>
    <name evidence="9" type="ORF">SRO942_LOCUS11784</name>
    <name evidence="8" type="ORF">TMI583_LOCUS5467</name>
</gene>
<evidence type="ECO:0000313" key="9">
    <source>
        <dbReference type="EMBL" id="CAF3736077.1"/>
    </source>
</evidence>
<evidence type="ECO:0000256" key="2">
    <source>
        <dbReference type="ARBA" id="ARBA00023157"/>
    </source>
</evidence>
<evidence type="ECO:0000313" key="7">
    <source>
        <dbReference type="EMBL" id="CAF0961602.1"/>
    </source>
</evidence>
<dbReference type="Proteomes" id="UP000677228">
    <property type="component" value="Unassembled WGS sequence"/>
</dbReference>
<evidence type="ECO:0000313" key="8">
    <source>
        <dbReference type="EMBL" id="CAF3601572.1"/>
    </source>
</evidence>
<feature type="chain" id="PRO_5036409989" description="UMOD/GP2/OIT3-like D8C domain-containing protein" evidence="4">
    <location>
        <begin position="21"/>
        <end position="351"/>
    </location>
</feature>
<accession>A0A814E2J5</accession>